<reference evidence="2 3" key="1">
    <citation type="journal article" date="2014" name="Int. J. Syst. Evol. Microbiol.">
        <title>Complete genome sequence of Corynebacterium casei LMG S-19264T (=DSM 44701T), isolated from a smear-ripened cheese.</title>
        <authorList>
            <consortium name="US DOE Joint Genome Institute (JGI-PGF)"/>
            <person name="Walter F."/>
            <person name="Albersmeier A."/>
            <person name="Kalinowski J."/>
            <person name="Ruckert C."/>
        </authorList>
    </citation>
    <scope>NUCLEOTIDE SEQUENCE [LARGE SCALE GENOMIC DNA]</scope>
    <source>
        <strain evidence="2 3">KCTC 12285</strain>
    </source>
</reference>
<dbReference type="EMBL" id="BMWS01000028">
    <property type="protein sequence ID" value="GGX29892.1"/>
    <property type="molecule type" value="Genomic_DNA"/>
</dbReference>
<keyword evidence="3" id="KW-1185">Reference proteome</keyword>
<name>A0A918JYM2_9FLAO</name>
<protein>
    <recommendedName>
        <fullName evidence="1">GOLD domain-containing protein</fullName>
    </recommendedName>
</protein>
<dbReference type="Proteomes" id="UP000601108">
    <property type="component" value="Unassembled WGS sequence"/>
</dbReference>
<evidence type="ECO:0000313" key="3">
    <source>
        <dbReference type="Proteomes" id="UP000601108"/>
    </source>
</evidence>
<sequence length="138" mass="16276">MRRIKIVFIFFLVTIFIGCSNDDDGTRFFYELVSVHEVTLPDQFNRGETYTISVSYYRPTDCHSFSGFDYNRLGNERTVSIVNLVIDEYNCKELEEKDLIEASFDFFVGQEDSYVFRFWQGRNENGDNQFLIIEVPVL</sequence>
<dbReference type="InterPro" id="IPR009038">
    <property type="entry name" value="GOLD_dom"/>
</dbReference>
<dbReference type="AlphaFoldDB" id="A0A918JYM2"/>
<dbReference type="PROSITE" id="PS50866">
    <property type="entry name" value="GOLD"/>
    <property type="match status" value="1"/>
</dbReference>
<comment type="caution">
    <text evidence="2">The sequence shown here is derived from an EMBL/GenBank/DDBJ whole genome shotgun (WGS) entry which is preliminary data.</text>
</comment>
<organism evidence="2 3">
    <name type="scientific">Aquimarina muelleri</name>
    <dbReference type="NCBI Taxonomy" id="279356"/>
    <lineage>
        <taxon>Bacteria</taxon>
        <taxon>Pseudomonadati</taxon>
        <taxon>Bacteroidota</taxon>
        <taxon>Flavobacteriia</taxon>
        <taxon>Flavobacteriales</taxon>
        <taxon>Flavobacteriaceae</taxon>
        <taxon>Aquimarina</taxon>
    </lineage>
</organism>
<accession>A0A918JYM2</accession>
<proteinExistence type="predicted"/>
<dbReference type="RefSeq" id="WP_051316772.1">
    <property type="nucleotide sequence ID" value="NZ_BMWS01000028.1"/>
</dbReference>
<evidence type="ECO:0000259" key="1">
    <source>
        <dbReference type="PROSITE" id="PS50866"/>
    </source>
</evidence>
<dbReference type="PROSITE" id="PS51257">
    <property type="entry name" value="PROKAR_LIPOPROTEIN"/>
    <property type="match status" value="1"/>
</dbReference>
<gene>
    <name evidence="2" type="ORF">GCM10007384_33830</name>
</gene>
<evidence type="ECO:0000313" key="2">
    <source>
        <dbReference type="EMBL" id="GGX29892.1"/>
    </source>
</evidence>
<feature type="domain" description="GOLD" evidence="1">
    <location>
        <begin position="26"/>
        <end position="138"/>
    </location>
</feature>